<evidence type="ECO:0000256" key="3">
    <source>
        <dbReference type="ARBA" id="ARBA00022475"/>
    </source>
</evidence>
<evidence type="ECO:0000256" key="6">
    <source>
        <dbReference type="ARBA" id="ARBA00022989"/>
    </source>
</evidence>
<dbReference type="AlphaFoldDB" id="A0A5C4LEW8"/>
<sequence length="275" mass="29551">MAAHDLPAPPLRTVPRGERLLAAYVALVILFLALPVLIVVPLAFSSDVSLTFPPRGVSLRWFANIWARPEFLSAFALSAAVALVATGISMVAGVLAAIAFVRHTFPGRDALLMLFMTPLVFPAIVLAAALALVMTPLGLLRSFWGLALAHVVLTLPYILRTAVATLSEIDRSYQEAAHTLGADRWQAFRHVTLPMLRPGLLAGATFALIISFDEFTVSMFLVGPGVMTLPLEMYNYSEFTLDPTLAAISTVLLALTCLAILIIERLVGLGKQFGG</sequence>
<dbReference type="PROSITE" id="PS50928">
    <property type="entry name" value="ABC_TM1"/>
    <property type="match status" value="1"/>
</dbReference>
<evidence type="ECO:0000256" key="5">
    <source>
        <dbReference type="ARBA" id="ARBA00022692"/>
    </source>
</evidence>
<dbReference type="GO" id="GO:0005886">
    <property type="term" value="C:plasma membrane"/>
    <property type="evidence" value="ECO:0007669"/>
    <property type="project" value="UniProtKB-SubCell"/>
</dbReference>
<feature type="transmembrane region" description="Helical" evidence="8">
    <location>
        <begin position="243"/>
        <end position="263"/>
    </location>
</feature>
<feature type="domain" description="ABC transmembrane type-1" evidence="9">
    <location>
        <begin position="75"/>
        <end position="263"/>
    </location>
</feature>
<protein>
    <submittedName>
        <fullName evidence="10">ABC transporter permease</fullName>
    </submittedName>
</protein>
<dbReference type="Proteomes" id="UP000305267">
    <property type="component" value="Unassembled WGS sequence"/>
</dbReference>
<reference evidence="10 11" key="1">
    <citation type="submission" date="2019-06" db="EMBL/GenBank/DDBJ databases">
        <title>Genome of Methylobacterium sp. 17Sr1-39.</title>
        <authorList>
            <person name="Seo T."/>
        </authorList>
    </citation>
    <scope>NUCLEOTIDE SEQUENCE [LARGE SCALE GENOMIC DNA]</scope>
    <source>
        <strain evidence="10 11">17Sr1-39</strain>
    </source>
</reference>
<name>A0A5C4LEW8_9HYPH</name>
<keyword evidence="6 8" id="KW-1133">Transmembrane helix</keyword>
<dbReference type="CDD" id="cd06261">
    <property type="entry name" value="TM_PBP2"/>
    <property type="match status" value="1"/>
</dbReference>
<dbReference type="GO" id="GO:0055085">
    <property type="term" value="P:transmembrane transport"/>
    <property type="evidence" value="ECO:0007669"/>
    <property type="project" value="InterPro"/>
</dbReference>
<keyword evidence="11" id="KW-1185">Reference proteome</keyword>
<dbReference type="RefSeq" id="WP_139037106.1">
    <property type="nucleotide sequence ID" value="NZ_VDDA01000008.1"/>
</dbReference>
<dbReference type="EMBL" id="VDDA01000008">
    <property type="protein sequence ID" value="TNC11586.1"/>
    <property type="molecule type" value="Genomic_DNA"/>
</dbReference>
<comment type="subcellular location">
    <subcellularLocation>
        <location evidence="1">Cell inner membrane</location>
        <topology evidence="1">Multi-pass membrane protein</topology>
    </subcellularLocation>
    <subcellularLocation>
        <location evidence="8">Cell membrane</location>
        <topology evidence="8">Multi-pass membrane protein</topology>
    </subcellularLocation>
</comment>
<comment type="similarity">
    <text evidence="8">Belongs to the binding-protein-dependent transport system permease family.</text>
</comment>
<dbReference type="PANTHER" id="PTHR43357:SF4">
    <property type="entry name" value="INNER MEMBRANE ABC TRANSPORTER PERMEASE PROTEIN YDCV"/>
    <property type="match status" value="1"/>
</dbReference>
<evidence type="ECO:0000256" key="7">
    <source>
        <dbReference type="ARBA" id="ARBA00023136"/>
    </source>
</evidence>
<dbReference type="PANTHER" id="PTHR43357">
    <property type="entry name" value="INNER MEMBRANE ABC TRANSPORTER PERMEASE PROTEIN YDCV"/>
    <property type="match status" value="1"/>
</dbReference>
<dbReference type="Gene3D" id="1.10.3720.10">
    <property type="entry name" value="MetI-like"/>
    <property type="match status" value="1"/>
</dbReference>
<feature type="transmembrane region" description="Helical" evidence="8">
    <location>
        <begin position="139"/>
        <end position="159"/>
    </location>
</feature>
<feature type="transmembrane region" description="Helical" evidence="8">
    <location>
        <begin position="71"/>
        <end position="98"/>
    </location>
</feature>
<feature type="transmembrane region" description="Helical" evidence="8">
    <location>
        <begin position="199"/>
        <end position="223"/>
    </location>
</feature>
<evidence type="ECO:0000256" key="4">
    <source>
        <dbReference type="ARBA" id="ARBA00022519"/>
    </source>
</evidence>
<dbReference type="OrthoDB" id="9782004at2"/>
<organism evidence="10 11">
    <name type="scientific">Methylobacterium terricola</name>
    <dbReference type="NCBI Taxonomy" id="2583531"/>
    <lineage>
        <taxon>Bacteria</taxon>
        <taxon>Pseudomonadati</taxon>
        <taxon>Pseudomonadota</taxon>
        <taxon>Alphaproteobacteria</taxon>
        <taxon>Hyphomicrobiales</taxon>
        <taxon>Methylobacteriaceae</taxon>
        <taxon>Methylobacterium</taxon>
    </lineage>
</organism>
<proteinExistence type="inferred from homology"/>
<keyword evidence="7 8" id="KW-0472">Membrane</keyword>
<keyword evidence="2 8" id="KW-0813">Transport</keyword>
<keyword evidence="3" id="KW-1003">Cell membrane</keyword>
<evidence type="ECO:0000259" key="9">
    <source>
        <dbReference type="PROSITE" id="PS50928"/>
    </source>
</evidence>
<evidence type="ECO:0000256" key="1">
    <source>
        <dbReference type="ARBA" id="ARBA00004429"/>
    </source>
</evidence>
<evidence type="ECO:0000256" key="2">
    <source>
        <dbReference type="ARBA" id="ARBA00022448"/>
    </source>
</evidence>
<feature type="transmembrane region" description="Helical" evidence="8">
    <location>
        <begin position="110"/>
        <end position="133"/>
    </location>
</feature>
<keyword evidence="4" id="KW-0997">Cell inner membrane</keyword>
<dbReference type="InterPro" id="IPR000515">
    <property type="entry name" value="MetI-like"/>
</dbReference>
<gene>
    <name evidence="10" type="ORF">FF100_18195</name>
</gene>
<dbReference type="InterPro" id="IPR035906">
    <property type="entry name" value="MetI-like_sf"/>
</dbReference>
<evidence type="ECO:0000313" key="11">
    <source>
        <dbReference type="Proteomes" id="UP000305267"/>
    </source>
</evidence>
<keyword evidence="5 8" id="KW-0812">Transmembrane</keyword>
<comment type="caution">
    <text evidence="10">The sequence shown here is derived from an EMBL/GenBank/DDBJ whole genome shotgun (WGS) entry which is preliminary data.</text>
</comment>
<feature type="transmembrane region" description="Helical" evidence="8">
    <location>
        <begin position="21"/>
        <end position="44"/>
    </location>
</feature>
<evidence type="ECO:0000313" key="10">
    <source>
        <dbReference type="EMBL" id="TNC11586.1"/>
    </source>
</evidence>
<dbReference type="SUPFAM" id="SSF161098">
    <property type="entry name" value="MetI-like"/>
    <property type="match status" value="1"/>
</dbReference>
<dbReference type="Pfam" id="PF00528">
    <property type="entry name" value="BPD_transp_1"/>
    <property type="match status" value="1"/>
</dbReference>
<accession>A0A5C4LEW8</accession>
<evidence type="ECO:0000256" key="8">
    <source>
        <dbReference type="RuleBase" id="RU363032"/>
    </source>
</evidence>